<evidence type="ECO:0000256" key="1">
    <source>
        <dbReference type="SAM" id="MobiDB-lite"/>
    </source>
</evidence>
<evidence type="ECO:0000313" key="3">
    <source>
        <dbReference type="Proteomes" id="UP000737018"/>
    </source>
</evidence>
<reference evidence="2" key="1">
    <citation type="submission" date="2020-03" db="EMBL/GenBank/DDBJ databases">
        <title>Castanea mollissima Vanexum genome sequencing.</title>
        <authorList>
            <person name="Staton M."/>
        </authorList>
    </citation>
    <scope>NUCLEOTIDE SEQUENCE</scope>
    <source>
        <tissue evidence="2">Leaf</tissue>
    </source>
</reference>
<gene>
    <name evidence="2" type="ORF">CMV_011088</name>
</gene>
<comment type="caution">
    <text evidence="2">The sequence shown here is derived from an EMBL/GenBank/DDBJ whole genome shotgun (WGS) entry which is preliminary data.</text>
</comment>
<name>A0A8J4W099_9ROSI</name>
<feature type="region of interest" description="Disordered" evidence="1">
    <location>
        <begin position="1"/>
        <end position="28"/>
    </location>
</feature>
<dbReference type="OrthoDB" id="10295742at2759"/>
<organism evidence="2 3">
    <name type="scientific">Castanea mollissima</name>
    <name type="common">Chinese chestnut</name>
    <dbReference type="NCBI Taxonomy" id="60419"/>
    <lineage>
        <taxon>Eukaryota</taxon>
        <taxon>Viridiplantae</taxon>
        <taxon>Streptophyta</taxon>
        <taxon>Embryophyta</taxon>
        <taxon>Tracheophyta</taxon>
        <taxon>Spermatophyta</taxon>
        <taxon>Magnoliopsida</taxon>
        <taxon>eudicotyledons</taxon>
        <taxon>Gunneridae</taxon>
        <taxon>Pentapetalae</taxon>
        <taxon>rosids</taxon>
        <taxon>fabids</taxon>
        <taxon>Fagales</taxon>
        <taxon>Fagaceae</taxon>
        <taxon>Castanea</taxon>
    </lineage>
</organism>
<dbReference type="AlphaFoldDB" id="A0A8J4W099"/>
<sequence length="108" mass="11496">MDGSRELESQTISDSEVDRESGNGSLPLPVCVKKRGFQSLGSKPKPPIWASEPQNSLISNNGMRRAAEAFINLGKSSSNIGKTFQSGASDAISSREANIEMQLAVIEG</sequence>
<keyword evidence="3" id="KW-1185">Reference proteome</keyword>
<dbReference type="EMBL" id="JRKL02001334">
    <property type="protein sequence ID" value="KAF3964646.1"/>
    <property type="molecule type" value="Genomic_DNA"/>
</dbReference>
<protein>
    <submittedName>
        <fullName evidence="2">Uncharacterized protein</fullName>
    </submittedName>
</protein>
<accession>A0A8J4W099</accession>
<proteinExistence type="predicted"/>
<dbReference type="Proteomes" id="UP000737018">
    <property type="component" value="Unassembled WGS sequence"/>
</dbReference>
<evidence type="ECO:0000313" key="2">
    <source>
        <dbReference type="EMBL" id="KAF3964646.1"/>
    </source>
</evidence>